<comment type="similarity">
    <text evidence="1">Belongs to the aldo/keto reductase family.</text>
</comment>
<dbReference type="InterPro" id="IPR018170">
    <property type="entry name" value="Aldo/ket_reductase_CS"/>
</dbReference>
<feature type="domain" description="NADP-dependent oxidoreductase" evidence="7">
    <location>
        <begin position="32"/>
        <end position="263"/>
    </location>
</feature>
<dbReference type="Proteomes" id="UP000291832">
    <property type="component" value="Unassembled WGS sequence"/>
</dbReference>
<dbReference type="RefSeq" id="WP_130454126.1">
    <property type="nucleotide sequence ID" value="NZ_QYAG01000001.1"/>
</dbReference>
<dbReference type="InterPro" id="IPR036812">
    <property type="entry name" value="NAD(P)_OxRdtase_dom_sf"/>
</dbReference>
<dbReference type="PANTHER" id="PTHR43827:SF3">
    <property type="entry name" value="NADP-DEPENDENT OXIDOREDUCTASE DOMAIN-CONTAINING PROTEIN"/>
    <property type="match status" value="1"/>
</dbReference>
<comment type="caution">
    <text evidence="8">The sequence shown here is derived from an EMBL/GenBank/DDBJ whole genome shotgun (WGS) entry which is preliminary data.</text>
</comment>
<dbReference type="SUPFAM" id="SSF51430">
    <property type="entry name" value="NAD(P)-linked oxidoreductase"/>
    <property type="match status" value="1"/>
</dbReference>
<feature type="active site" description="Proton donor" evidence="4">
    <location>
        <position position="54"/>
    </location>
</feature>
<evidence type="ECO:0000256" key="4">
    <source>
        <dbReference type="PIRSR" id="PIRSR000097-1"/>
    </source>
</evidence>
<proteinExistence type="inferred from homology"/>
<accession>A0A4Q7TU80</accession>
<evidence type="ECO:0000313" key="8">
    <source>
        <dbReference type="EMBL" id="RZT64516.1"/>
    </source>
</evidence>
<dbReference type="PANTHER" id="PTHR43827">
    <property type="entry name" value="2,5-DIKETO-D-GLUCONIC ACID REDUCTASE"/>
    <property type="match status" value="1"/>
</dbReference>
<protein>
    <submittedName>
        <fullName evidence="8">2,5-diketo-D-gluconate reductase A</fullName>
    </submittedName>
</protein>
<organism evidence="8 9">
    <name type="scientific">Leucobacter luti</name>
    <dbReference type="NCBI Taxonomy" id="340320"/>
    <lineage>
        <taxon>Bacteria</taxon>
        <taxon>Bacillati</taxon>
        <taxon>Actinomycetota</taxon>
        <taxon>Actinomycetes</taxon>
        <taxon>Micrococcales</taxon>
        <taxon>Microbacteriaceae</taxon>
        <taxon>Leucobacter</taxon>
    </lineage>
</organism>
<evidence type="ECO:0000256" key="1">
    <source>
        <dbReference type="ARBA" id="ARBA00007905"/>
    </source>
</evidence>
<dbReference type="FunFam" id="3.20.20.100:FF:000015">
    <property type="entry name" value="Oxidoreductase, aldo/keto reductase family"/>
    <property type="match status" value="1"/>
</dbReference>
<dbReference type="AlphaFoldDB" id="A0A4Q7TU80"/>
<dbReference type="PIRSF" id="PIRSF000097">
    <property type="entry name" value="AKR"/>
    <property type="match status" value="1"/>
</dbReference>
<dbReference type="InterPro" id="IPR020471">
    <property type="entry name" value="AKR"/>
</dbReference>
<dbReference type="InterPro" id="IPR023210">
    <property type="entry name" value="NADP_OxRdtase_dom"/>
</dbReference>
<evidence type="ECO:0000256" key="6">
    <source>
        <dbReference type="PIRSR" id="PIRSR000097-3"/>
    </source>
</evidence>
<keyword evidence="9" id="KW-1185">Reference proteome</keyword>
<reference evidence="8 9" key="1">
    <citation type="journal article" date="2015" name="Stand. Genomic Sci.">
        <title>Genomic Encyclopedia of Bacterial and Archaeal Type Strains, Phase III: the genomes of soil and plant-associated and newly described type strains.</title>
        <authorList>
            <person name="Whitman W.B."/>
            <person name="Woyke T."/>
            <person name="Klenk H.P."/>
            <person name="Zhou Y."/>
            <person name="Lilburn T.G."/>
            <person name="Beck B.J."/>
            <person name="De Vos P."/>
            <person name="Vandamme P."/>
            <person name="Eisen J.A."/>
            <person name="Garrity G."/>
            <person name="Hugenholtz P."/>
            <person name="Kyrpides N.C."/>
        </authorList>
    </citation>
    <scope>NUCLEOTIDE SEQUENCE [LARGE SCALE GENOMIC DNA]</scope>
    <source>
        <strain evidence="8 9">RF6</strain>
    </source>
</reference>
<dbReference type="CDD" id="cd19071">
    <property type="entry name" value="AKR_AKR1-5-like"/>
    <property type="match status" value="1"/>
</dbReference>
<dbReference type="EMBL" id="SHKI01000005">
    <property type="protein sequence ID" value="RZT64516.1"/>
    <property type="molecule type" value="Genomic_DNA"/>
</dbReference>
<keyword evidence="3" id="KW-0560">Oxidoreductase</keyword>
<feature type="site" description="Lowers pKa of active site Tyr" evidence="6">
    <location>
        <position position="79"/>
    </location>
</feature>
<evidence type="ECO:0000313" key="9">
    <source>
        <dbReference type="Proteomes" id="UP000291832"/>
    </source>
</evidence>
<evidence type="ECO:0000256" key="5">
    <source>
        <dbReference type="PIRSR" id="PIRSR000097-2"/>
    </source>
</evidence>
<evidence type="ECO:0000256" key="2">
    <source>
        <dbReference type="ARBA" id="ARBA00022857"/>
    </source>
</evidence>
<evidence type="ECO:0000259" key="7">
    <source>
        <dbReference type="Pfam" id="PF00248"/>
    </source>
</evidence>
<sequence length="279" mass="30855">MTTALPIPNIELNGGTQIPQVGLGVFLVESGETERVVSEALEVGYRHIDTAAVYGNEAEVGAAIAKSGIPRDELFVTTKLWNDRQTDARGALEDSLEKLGLDRVDLYLVHWPVPSQDTYVSAWEQVLDLREAGLTSAAGVSNHEVEHLTRIIEATGEFPAVNQIELHPEHQRQELTAYCRANGIAIEAWGPLAQGKSDLLTQPRLVEVARAHGKSLAQVVLRWHIENGTIIFPKTTRRERMLENADLFDFELTETEHAFVTALEAGRNYGPDPREYGAN</sequence>
<dbReference type="GO" id="GO:0016616">
    <property type="term" value="F:oxidoreductase activity, acting on the CH-OH group of donors, NAD or NADP as acceptor"/>
    <property type="evidence" value="ECO:0007669"/>
    <property type="project" value="UniProtKB-ARBA"/>
</dbReference>
<gene>
    <name evidence="8" type="ORF">EV139_1934</name>
</gene>
<keyword evidence="2" id="KW-0521">NADP</keyword>
<dbReference type="PRINTS" id="PR00069">
    <property type="entry name" value="ALDKETRDTASE"/>
</dbReference>
<dbReference type="Gene3D" id="3.20.20.100">
    <property type="entry name" value="NADP-dependent oxidoreductase domain"/>
    <property type="match status" value="1"/>
</dbReference>
<feature type="binding site" evidence="5">
    <location>
        <position position="110"/>
    </location>
    <ligand>
        <name>substrate</name>
    </ligand>
</feature>
<name>A0A4Q7TU80_9MICO</name>
<dbReference type="OrthoDB" id="9804790at2"/>
<evidence type="ECO:0000256" key="3">
    <source>
        <dbReference type="ARBA" id="ARBA00023002"/>
    </source>
</evidence>
<dbReference type="Pfam" id="PF00248">
    <property type="entry name" value="Aldo_ket_red"/>
    <property type="match status" value="1"/>
</dbReference>
<dbReference type="PROSITE" id="PS00798">
    <property type="entry name" value="ALDOKETO_REDUCTASE_1"/>
    <property type="match status" value="1"/>
</dbReference>